<keyword evidence="2" id="KW-1185">Reference proteome</keyword>
<comment type="caution">
    <text evidence="1">The sequence shown here is derived from an EMBL/GenBank/DDBJ whole genome shotgun (WGS) entry which is preliminary data.</text>
</comment>
<organism evidence="1 2">
    <name type="scientific">Microbulbifer halophilus</name>
    <dbReference type="NCBI Taxonomy" id="453963"/>
    <lineage>
        <taxon>Bacteria</taxon>
        <taxon>Pseudomonadati</taxon>
        <taxon>Pseudomonadota</taxon>
        <taxon>Gammaproteobacteria</taxon>
        <taxon>Cellvibrionales</taxon>
        <taxon>Microbulbiferaceae</taxon>
        <taxon>Microbulbifer</taxon>
    </lineage>
</organism>
<proteinExistence type="predicted"/>
<dbReference type="PROSITE" id="PS51257">
    <property type="entry name" value="PROKAR_LIPOPROTEIN"/>
    <property type="match status" value="1"/>
</dbReference>
<gene>
    <name evidence="1" type="ORF">ACFSKX_06505</name>
</gene>
<evidence type="ECO:0000313" key="1">
    <source>
        <dbReference type="EMBL" id="MFD2310067.1"/>
    </source>
</evidence>
<evidence type="ECO:0000313" key="2">
    <source>
        <dbReference type="Proteomes" id="UP001597425"/>
    </source>
</evidence>
<dbReference type="Proteomes" id="UP001597425">
    <property type="component" value="Unassembled WGS sequence"/>
</dbReference>
<dbReference type="RefSeq" id="WP_265720028.1">
    <property type="nucleotide sequence ID" value="NZ_JAPIVK010000001.1"/>
</dbReference>
<evidence type="ECO:0008006" key="3">
    <source>
        <dbReference type="Google" id="ProtNLM"/>
    </source>
</evidence>
<protein>
    <recommendedName>
        <fullName evidence="3">Lipoprotein</fullName>
    </recommendedName>
</protein>
<dbReference type="EMBL" id="JBHUJD010000006">
    <property type="protein sequence ID" value="MFD2310067.1"/>
    <property type="molecule type" value="Genomic_DNA"/>
</dbReference>
<name>A0ABW5E9G9_9GAMM</name>
<accession>A0ABW5E9G9</accession>
<reference evidence="2" key="1">
    <citation type="journal article" date="2019" name="Int. J. Syst. Evol. Microbiol.">
        <title>The Global Catalogue of Microorganisms (GCM) 10K type strain sequencing project: providing services to taxonomists for standard genome sequencing and annotation.</title>
        <authorList>
            <consortium name="The Broad Institute Genomics Platform"/>
            <consortium name="The Broad Institute Genome Sequencing Center for Infectious Disease"/>
            <person name="Wu L."/>
            <person name="Ma J."/>
        </authorList>
    </citation>
    <scope>NUCLEOTIDE SEQUENCE [LARGE SCALE GENOMIC DNA]</scope>
    <source>
        <strain evidence="2">KCTC 12848</strain>
    </source>
</reference>
<sequence>MKGKLALILTLAGLLGGCAGLDGFWGDLRGTPPLHTQRSVPLADLQAFPRHCLAGDTEFMALAECPMDYAACYQLDTGNWCSDSRAEICPLGAEPKVVDSDCPGGDECGVYFPNLRCRSAASAKG</sequence>